<dbReference type="Proteomes" id="UP000782312">
    <property type="component" value="Unassembled WGS sequence"/>
</dbReference>
<dbReference type="EC" id="2.5.1.145" evidence="7"/>
<comment type="catalytic activity">
    <reaction evidence="7">
        <text>L-cysteinyl-[prolipoprotein] + a 1,2-diacyl-sn-glycero-3-phospho-(1'-sn-glycerol) = an S-1,2-diacyl-sn-glyceryl-L-cysteinyl-[prolipoprotein] + sn-glycerol 1-phosphate + H(+)</text>
        <dbReference type="Rhea" id="RHEA:56712"/>
        <dbReference type="Rhea" id="RHEA-COMP:14679"/>
        <dbReference type="Rhea" id="RHEA-COMP:14680"/>
        <dbReference type="ChEBI" id="CHEBI:15378"/>
        <dbReference type="ChEBI" id="CHEBI:29950"/>
        <dbReference type="ChEBI" id="CHEBI:57685"/>
        <dbReference type="ChEBI" id="CHEBI:64716"/>
        <dbReference type="ChEBI" id="CHEBI:140658"/>
        <dbReference type="EC" id="2.5.1.145"/>
    </reaction>
</comment>
<comment type="pathway">
    <text evidence="7">Protein modification; lipoprotein biosynthesis (diacylglyceryl transfer).</text>
</comment>
<evidence type="ECO:0000256" key="7">
    <source>
        <dbReference type="HAMAP-Rule" id="MF_01147"/>
    </source>
</evidence>
<keyword evidence="2 7" id="KW-1003">Cell membrane</keyword>
<dbReference type="GO" id="GO:0005886">
    <property type="term" value="C:plasma membrane"/>
    <property type="evidence" value="ECO:0007669"/>
    <property type="project" value="UniProtKB-SubCell"/>
</dbReference>
<reference evidence="8" key="1">
    <citation type="submission" date="2020-07" db="EMBL/GenBank/DDBJ databases">
        <title>Huge and variable diversity of episymbiotic CPR bacteria and DPANN archaea in groundwater ecosystems.</title>
        <authorList>
            <person name="He C.Y."/>
            <person name="Keren R."/>
            <person name="Whittaker M."/>
            <person name="Farag I.F."/>
            <person name="Doudna J."/>
            <person name="Cate J.H.D."/>
            <person name="Banfield J.F."/>
        </authorList>
    </citation>
    <scope>NUCLEOTIDE SEQUENCE</scope>
    <source>
        <strain evidence="8">NC_groundwater_763_Ag_S-0.2um_68_21</strain>
    </source>
</reference>
<evidence type="ECO:0000256" key="2">
    <source>
        <dbReference type="ARBA" id="ARBA00022475"/>
    </source>
</evidence>
<evidence type="ECO:0000256" key="5">
    <source>
        <dbReference type="ARBA" id="ARBA00022989"/>
    </source>
</evidence>
<name>A0A932I3Z0_UNCTE</name>
<keyword evidence="5 7" id="KW-1133">Transmembrane helix</keyword>
<keyword evidence="3 7" id="KW-0808">Transferase</keyword>
<feature type="binding site" evidence="7">
    <location>
        <position position="132"/>
    </location>
    <ligand>
        <name>a 1,2-diacyl-sn-glycero-3-phospho-(1'-sn-glycerol)</name>
        <dbReference type="ChEBI" id="CHEBI:64716"/>
    </ligand>
</feature>
<evidence type="ECO:0000256" key="4">
    <source>
        <dbReference type="ARBA" id="ARBA00022692"/>
    </source>
</evidence>
<dbReference type="GO" id="GO:0042158">
    <property type="term" value="P:lipoprotein biosynthetic process"/>
    <property type="evidence" value="ECO:0007669"/>
    <property type="project" value="UniProtKB-UniRule"/>
</dbReference>
<feature type="transmembrane region" description="Helical" evidence="7">
    <location>
        <begin position="169"/>
        <end position="187"/>
    </location>
</feature>
<dbReference type="NCBIfam" id="TIGR00544">
    <property type="entry name" value="lgt"/>
    <property type="match status" value="1"/>
</dbReference>
<protein>
    <recommendedName>
        <fullName evidence="7">Phosphatidylglycerol--prolipoprotein diacylglyceryl transferase</fullName>
        <ecNumber evidence="7">2.5.1.145</ecNumber>
    </recommendedName>
</protein>
<dbReference type="PANTHER" id="PTHR30589">
    <property type="entry name" value="PROLIPOPROTEIN DIACYLGLYCERYL TRANSFERASE"/>
    <property type="match status" value="1"/>
</dbReference>
<organism evidence="8 9">
    <name type="scientific">Tectimicrobiota bacterium</name>
    <dbReference type="NCBI Taxonomy" id="2528274"/>
    <lineage>
        <taxon>Bacteria</taxon>
        <taxon>Pseudomonadati</taxon>
        <taxon>Nitrospinota/Tectimicrobiota group</taxon>
        <taxon>Candidatus Tectimicrobiota</taxon>
    </lineage>
</organism>
<comment type="caution">
    <text evidence="8">The sequence shown here is derived from an EMBL/GenBank/DDBJ whole genome shotgun (WGS) entry which is preliminary data.</text>
</comment>
<gene>
    <name evidence="7 8" type="primary">lgt</name>
    <name evidence="8" type="ORF">HYZ11_17745</name>
</gene>
<dbReference type="Pfam" id="PF01790">
    <property type="entry name" value="LGT"/>
    <property type="match status" value="1"/>
</dbReference>
<comment type="function">
    <text evidence="7">Catalyzes the transfer of the diacylglyceryl group from phosphatidylglycerol to the sulfhydryl group of the N-terminal cysteine of a prolipoprotein, the first step in the formation of mature lipoproteins.</text>
</comment>
<dbReference type="GO" id="GO:0008961">
    <property type="term" value="F:phosphatidylglycerol-prolipoprotein diacylglyceryl transferase activity"/>
    <property type="evidence" value="ECO:0007669"/>
    <property type="project" value="UniProtKB-UniRule"/>
</dbReference>
<feature type="transmembrane region" description="Helical" evidence="7">
    <location>
        <begin position="199"/>
        <end position="218"/>
    </location>
</feature>
<accession>A0A932I3Z0</accession>
<feature type="transmembrane region" description="Helical" evidence="7">
    <location>
        <begin position="230"/>
        <end position="249"/>
    </location>
</feature>
<dbReference type="HAMAP" id="MF_01147">
    <property type="entry name" value="Lgt"/>
    <property type="match status" value="1"/>
</dbReference>
<comment type="subcellular location">
    <subcellularLocation>
        <location evidence="7">Cell membrane</location>
        <topology evidence="7">Multi-pass membrane protein</topology>
    </subcellularLocation>
</comment>
<dbReference type="InterPro" id="IPR001640">
    <property type="entry name" value="Lgt"/>
</dbReference>
<keyword evidence="4 7" id="KW-0812">Transmembrane</keyword>
<comment type="similarity">
    <text evidence="1 7">Belongs to the Lgt family.</text>
</comment>
<proteinExistence type="inferred from homology"/>
<feature type="transmembrane region" description="Helical" evidence="7">
    <location>
        <begin position="84"/>
        <end position="106"/>
    </location>
</feature>
<dbReference type="AlphaFoldDB" id="A0A932I3Z0"/>
<feature type="transmembrane region" description="Helical" evidence="7">
    <location>
        <begin position="43"/>
        <end position="64"/>
    </location>
</feature>
<evidence type="ECO:0000256" key="6">
    <source>
        <dbReference type="ARBA" id="ARBA00023136"/>
    </source>
</evidence>
<sequence length="258" mass="29473">MSPTIVQIGPFALRWYGLMYVLAVVAGAWLVHREAQRTRLPIIFDEIMNFGILVMFAGIVGGRIYYVAFNWDFYGRHPWEIIQIWHGGLAIHGGLIGGILAGWLYLRRRPIHIWKFADAVAPAIMLGQVFGRFGNFMNGDAHGVPTGKPWGVIFPPTSLAGRQFPGQPIHPVMLYELVLNLFFFFVMMRLRFRPHRPGFIFCLYFIFYAISRAAVTGFRADDLWLGPVRAPYVASAVMAAVFGLVIWRWRLWEDPEKA</sequence>
<evidence type="ECO:0000256" key="1">
    <source>
        <dbReference type="ARBA" id="ARBA00007150"/>
    </source>
</evidence>
<evidence type="ECO:0000256" key="3">
    <source>
        <dbReference type="ARBA" id="ARBA00022679"/>
    </source>
</evidence>
<dbReference type="EMBL" id="JACPUR010000041">
    <property type="protein sequence ID" value="MBI3129455.1"/>
    <property type="molecule type" value="Genomic_DNA"/>
</dbReference>
<dbReference type="PANTHER" id="PTHR30589:SF0">
    <property type="entry name" value="PHOSPHATIDYLGLYCEROL--PROLIPOPROTEIN DIACYLGLYCERYL TRANSFERASE"/>
    <property type="match status" value="1"/>
</dbReference>
<feature type="transmembrane region" description="Helical" evidence="7">
    <location>
        <begin position="12"/>
        <end position="31"/>
    </location>
</feature>
<keyword evidence="6 7" id="KW-0472">Membrane</keyword>
<feature type="transmembrane region" description="Helical" evidence="7">
    <location>
        <begin position="113"/>
        <end position="131"/>
    </location>
</feature>
<evidence type="ECO:0000313" key="9">
    <source>
        <dbReference type="Proteomes" id="UP000782312"/>
    </source>
</evidence>
<evidence type="ECO:0000313" key="8">
    <source>
        <dbReference type="EMBL" id="MBI3129455.1"/>
    </source>
</evidence>